<dbReference type="AlphaFoldDB" id="A0AAD7XL09"/>
<gene>
    <name evidence="4" type="ORF">CTAYLR_000201</name>
</gene>
<dbReference type="PANTHER" id="PTHR46093">
    <property type="entry name" value="ACYL-COA-BINDING DOMAIN-CONTAINING PROTEIN 5"/>
    <property type="match status" value="1"/>
</dbReference>
<dbReference type="Gene3D" id="2.120.10.80">
    <property type="entry name" value="Kelch-type beta propeller"/>
    <property type="match status" value="2"/>
</dbReference>
<dbReference type="InterPro" id="IPR015915">
    <property type="entry name" value="Kelch-typ_b-propeller"/>
</dbReference>
<evidence type="ECO:0000313" key="4">
    <source>
        <dbReference type="EMBL" id="KAJ8603713.1"/>
    </source>
</evidence>
<keyword evidence="5" id="KW-1185">Reference proteome</keyword>
<evidence type="ECO:0000313" key="5">
    <source>
        <dbReference type="Proteomes" id="UP001230188"/>
    </source>
</evidence>
<evidence type="ECO:0000256" key="3">
    <source>
        <dbReference type="SAM" id="MobiDB-lite"/>
    </source>
</evidence>
<name>A0AAD7XL09_9STRA</name>
<proteinExistence type="predicted"/>
<dbReference type="Pfam" id="PF24681">
    <property type="entry name" value="Kelch_KLHDC2_KLHL20_DRC7"/>
    <property type="match status" value="1"/>
</dbReference>
<evidence type="ECO:0000256" key="1">
    <source>
        <dbReference type="ARBA" id="ARBA00022441"/>
    </source>
</evidence>
<accession>A0AAD7XL09</accession>
<comment type="caution">
    <text evidence="4">The sequence shown here is derived from an EMBL/GenBank/DDBJ whole genome shotgun (WGS) entry which is preliminary data.</text>
</comment>
<sequence>MIDPSHLVIVTEYVGDTILNFLSLASLGALESTHAKGREFVRRRGPFAALYAQLGGGEEAAVVQRRSPPDFWRRRLRLRVVARDTTTVKLAAAPSKFPRSLPLGLGGAAVARFDDGAIYCMGGATRGFDLESRAWLWTRDDGWREQASRPSARWQHSLVLASGALWLYGGEVDAPRAGWAVEPNVYAIHRTTDGTTCRVVPAPDAPPASSGHSCIVDARNGRIVFFGGRVAEFECTAALRAFDYVLERWIVLDAGGSPPSPRWCHSVVVLGCGDGVVFGGWDVSTTEFLNDVHVLEGVVENHSLRWSKLVDAVGPTPRCQAPCFYVPADDDDPGWMLVFGGACYERNRAGYGLRVRDLCDAWIFDLATRSWDSLKCDDSLLALRGGCNAALCCDDARLLCGGIHNNDHDTLPFFIDQVVQLVVCDPRLRAVLPALGPAPLVSPGSSRADPPRHPPTNNDRNLAPRRRVASTPATTARTTPFHSRRIFVPNAATDVFL</sequence>
<dbReference type="SUPFAM" id="SSF117281">
    <property type="entry name" value="Kelch motif"/>
    <property type="match status" value="1"/>
</dbReference>
<feature type="region of interest" description="Disordered" evidence="3">
    <location>
        <begin position="441"/>
        <end position="481"/>
    </location>
</feature>
<keyword evidence="2" id="KW-0677">Repeat</keyword>
<dbReference type="Proteomes" id="UP001230188">
    <property type="component" value="Unassembled WGS sequence"/>
</dbReference>
<organism evidence="4 5">
    <name type="scientific">Chrysophaeum taylorii</name>
    <dbReference type="NCBI Taxonomy" id="2483200"/>
    <lineage>
        <taxon>Eukaryota</taxon>
        <taxon>Sar</taxon>
        <taxon>Stramenopiles</taxon>
        <taxon>Ochrophyta</taxon>
        <taxon>Pelagophyceae</taxon>
        <taxon>Pelagomonadales</taxon>
        <taxon>Pelagomonadaceae</taxon>
        <taxon>Chrysophaeum</taxon>
    </lineage>
</organism>
<feature type="compositionally biased region" description="Low complexity" evidence="3">
    <location>
        <begin position="469"/>
        <end position="480"/>
    </location>
</feature>
<dbReference type="EMBL" id="JAQMWT010000344">
    <property type="protein sequence ID" value="KAJ8603713.1"/>
    <property type="molecule type" value="Genomic_DNA"/>
</dbReference>
<evidence type="ECO:0008006" key="6">
    <source>
        <dbReference type="Google" id="ProtNLM"/>
    </source>
</evidence>
<reference evidence="4" key="1">
    <citation type="submission" date="2023-01" db="EMBL/GenBank/DDBJ databases">
        <title>Metagenome sequencing of chrysophaentin producing Chrysophaeum taylorii.</title>
        <authorList>
            <person name="Davison J."/>
            <person name="Bewley C."/>
        </authorList>
    </citation>
    <scope>NUCLEOTIDE SEQUENCE</scope>
    <source>
        <strain evidence="4">NIES-1699</strain>
    </source>
</reference>
<keyword evidence="1" id="KW-0880">Kelch repeat</keyword>
<evidence type="ECO:0000256" key="2">
    <source>
        <dbReference type="ARBA" id="ARBA00022737"/>
    </source>
</evidence>
<dbReference type="PANTHER" id="PTHR46093:SF18">
    <property type="entry name" value="FIBRONECTIN TYPE-III DOMAIN-CONTAINING PROTEIN"/>
    <property type="match status" value="1"/>
</dbReference>
<protein>
    <recommendedName>
        <fullName evidence="6">Kelch repeat-containing protein</fullName>
    </recommendedName>
</protein>